<protein>
    <submittedName>
        <fullName evidence="1">Uncharacterized protein</fullName>
    </submittedName>
</protein>
<evidence type="ECO:0000313" key="2">
    <source>
        <dbReference type="Proteomes" id="UP000178851"/>
    </source>
</evidence>
<comment type="caution">
    <text evidence="1">The sequence shown here is derived from an EMBL/GenBank/DDBJ whole genome shotgun (WGS) entry which is preliminary data.</text>
</comment>
<sequence length="294" mass="33324">MTQSERGTNFSGHRFMLKMAAAVGLGIVLAPVITDAYEGLKRVQRQTVTTEFEPDDCEGCATGDSYEELMRAYPELGDRPVRVQKILTEYSQSTVYNAARIKFDRQQATDLIAFYEQLAASRTQLDILTWYRQAEQFNLEPTQFKQHIFFIVDRAEATSTTSGYAIRPSIEVFTWFDIGNGSTQTTIPVDRGMPVDDSYGVKYRSAVERANAMFAVGACDAVLTPFDVKDANKRDSFGQVCSLMGRRVIYSDVKKSFGIDTLSTLNRYTQKSDENRWDRIFQGQPGRGYVFREK</sequence>
<accession>A0A1F7YJ86</accession>
<dbReference type="Proteomes" id="UP000178851">
    <property type="component" value="Unassembled WGS sequence"/>
</dbReference>
<organism evidence="1 2">
    <name type="scientific">Candidatus Woesebacteria bacterium RIFCSPHIGHO2_01_FULL_39_28</name>
    <dbReference type="NCBI Taxonomy" id="1802496"/>
    <lineage>
        <taxon>Bacteria</taxon>
        <taxon>Candidatus Woeseibacteriota</taxon>
    </lineage>
</organism>
<gene>
    <name evidence="1" type="ORF">A2627_01435</name>
</gene>
<proteinExistence type="predicted"/>
<dbReference type="AlphaFoldDB" id="A0A1F7YJ86"/>
<name>A0A1F7YJ86_9BACT</name>
<reference evidence="1 2" key="1">
    <citation type="journal article" date="2016" name="Nat. Commun.">
        <title>Thousands of microbial genomes shed light on interconnected biogeochemical processes in an aquifer system.</title>
        <authorList>
            <person name="Anantharaman K."/>
            <person name="Brown C.T."/>
            <person name="Hug L.A."/>
            <person name="Sharon I."/>
            <person name="Castelle C.J."/>
            <person name="Probst A.J."/>
            <person name="Thomas B.C."/>
            <person name="Singh A."/>
            <person name="Wilkins M.J."/>
            <person name="Karaoz U."/>
            <person name="Brodie E.L."/>
            <person name="Williams K.H."/>
            <person name="Hubbard S.S."/>
            <person name="Banfield J.F."/>
        </authorList>
    </citation>
    <scope>NUCLEOTIDE SEQUENCE [LARGE SCALE GENOMIC DNA]</scope>
</reference>
<evidence type="ECO:0000313" key="1">
    <source>
        <dbReference type="EMBL" id="OGM26668.1"/>
    </source>
</evidence>
<dbReference type="EMBL" id="MGGI01000012">
    <property type="protein sequence ID" value="OGM26668.1"/>
    <property type="molecule type" value="Genomic_DNA"/>
</dbReference>